<feature type="domain" description="Rhamnogalacturonan lyase family 11 C-terminal" evidence="1">
    <location>
        <begin position="1"/>
        <end position="253"/>
    </location>
</feature>
<accession>A0A5C4VZP7</accession>
<dbReference type="InterPro" id="IPR049366">
    <property type="entry name" value="RGL11_C"/>
</dbReference>
<organism evidence="2 3">
    <name type="scientific">Nonomuraea phyllanthi</name>
    <dbReference type="NCBI Taxonomy" id="2219224"/>
    <lineage>
        <taxon>Bacteria</taxon>
        <taxon>Bacillati</taxon>
        <taxon>Actinomycetota</taxon>
        <taxon>Actinomycetes</taxon>
        <taxon>Streptosporangiales</taxon>
        <taxon>Streptosporangiaceae</taxon>
        <taxon>Nonomuraea</taxon>
    </lineage>
</organism>
<dbReference type="PANTHER" id="PTHR43118">
    <property type="entry name" value="RHAMNOGALACTURONAN LYASE (EUROFUNG)"/>
    <property type="match status" value="1"/>
</dbReference>
<dbReference type="PANTHER" id="PTHR43118:SF1">
    <property type="entry name" value="RHAMNOGALACTURONAN LYASE (EUROFUNG)"/>
    <property type="match status" value="1"/>
</dbReference>
<dbReference type="Pfam" id="PF21348">
    <property type="entry name" value="RGL11_C"/>
    <property type="match status" value="1"/>
</dbReference>
<dbReference type="AlphaFoldDB" id="A0A5C4VZP7"/>
<dbReference type="GO" id="GO:0016829">
    <property type="term" value="F:lyase activity"/>
    <property type="evidence" value="ECO:0007669"/>
    <property type="project" value="UniProtKB-KW"/>
</dbReference>
<reference evidence="2 3" key="1">
    <citation type="submission" date="2019-10" db="EMBL/GenBank/DDBJ databases">
        <title>Nonomuraea sp. nov., isolated from Phyllanthus amarus.</title>
        <authorList>
            <person name="Klykleung N."/>
            <person name="Tanasupawat S."/>
        </authorList>
    </citation>
    <scope>NUCLEOTIDE SEQUENCE [LARGE SCALE GENOMIC DNA]</scope>
    <source>
        <strain evidence="2 3">PA1-10</strain>
    </source>
</reference>
<name>A0A5C4VZP7_9ACTN</name>
<dbReference type="Proteomes" id="UP000312512">
    <property type="component" value="Unassembled WGS sequence"/>
</dbReference>
<keyword evidence="3" id="KW-1185">Reference proteome</keyword>
<comment type="caution">
    <text evidence="2">The sequence shown here is derived from an EMBL/GenBank/DDBJ whole genome shotgun (WGS) entry which is preliminary data.</text>
</comment>
<evidence type="ECO:0000313" key="3">
    <source>
        <dbReference type="Proteomes" id="UP000312512"/>
    </source>
</evidence>
<evidence type="ECO:0000259" key="1">
    <source>
        <dbReference type="Pfam" id="PF21348"/>
    </source>
</evidence>
<feature type="non-terminal residue" evidence="2">
    <location>
        <position position="1"/>
    </location>
</feature>
<dbReference type="EMBL" id="VDLX02000014">
    <property type="protein sequence ID" value="KAB8190992.1"/>
    <property type="molecule type" value="Genomic_DNA"/>
</dbReference>
<keyword evidence="2" id="KW-0456">Lyase</keyword>
<proteinExistence type="predicted"/>
<dbReference type="InterPro" id="IPR034641">
    <property type="entry name" value="RGL11"/>
</dbReference>
<gene>
    <name evidence="2" type="ORF">FH608_033685</name>
</gene>
<protein>
    <submittedName>
        <fullName evidence="2">Rhamnogalacturonan lyase</fullName>
    </submittedName>
</protein>
<sequence length="258" mass="27851">GNHNLSVADVDADGRDEIVYGSMAVNDNGAPLWNNRNGHGDAMHVGDLDPSRPGLEEFKVDEDSSKPGSWFADARTGQVLWSTASGGDNGRGVSGDIWAGSRGAESWSARDGSLRSPSGANVGRKPSSMNFLAWWDADAVRELLDGTHIDKYGTGGDSRLLTGSDVHSNNGTKAVPSLSGDVLGDWREEVIWPTSDNRALRIYATPVRTGIKIHTLLHDPQYRVALAWQNTAYNQPPHPSFFIGDGMSTPPQPDIYVR</sequence>
<evidence type="ECO:0000313" key="2">
    <source>
        <dbReference type="EMBL" id="KAB8190992.1"/>
    </source>
</evidence>